<evidence type="ECO:0000256" key="2">
    <source>
        <dbReference type="SAM" id="SignalP"/>
    </source>
</evidence>
<keyword evidence="4" id="KW-1185">Reference proteome</keyword>
<keyword evidence="2" id="KW-0732">Signal</keyword>
<reference evidence="3 4" key="1">
    <citation type="submission" date="2013-04" db="EMBL/GenBank/DDBJ databases">
        <title>The genome sequencing project of 58 acetic acid bacteria.</title>
        <authorList>
            <person name="Okamoto-Kainuma A."/>
            <person name="Ishikawa M."/>
            <person name="Umino S."/>
            <person name="Koizumi Y."/>
            <person name="Shiwa Y."/>
            <person name="Yoshikawa H."/>
            <person name="Matsutani M."/>
            <person name="Matsushita K."/>
        </authorList>
    </citation>
    <scope>NUCLEOTIDE SEQUENCE [LARGE SCALE GENOMIC DNA]</scope>
    <source>
        <strain evidence="3 4">NBRC 106555</strain>
    </source>
</reference>
<sequence>MSAQMVQVPFKRLLTAIAGVMFATHAHAQTKAQDPSFQKLYTDTKLVQVQADTRVGASLMRSLPSGVQIAVKAAPMPSGFAPAPLPDDDMAAPVVQKNNTDPYLKPEFYHRRIANANGMQANAHDGENRRGKGDISGGLALTVPLTQ</sequence>
<evidence type="ECO:0000313" key="3">
    <source>
        <dbReference type="EMBL" id="GBR53511.1"/>
    </source>
</evidence>
<evidence type="ECO:0000256" key="1">
    <source>
        <dbReference type="SAM" id="MobiDB-lite"/>
    </source>
</evidence>
<accession>A0ABQ0QQM9</accession>
<proteinExistence type="predicted"/>
<name>A0ABQ0QQM9_9PROT</name>
<comment type="caution">
    <text evidence="3">The sequence shown here is derived from an EMBL/GenBank/DDBJ whole genome shotgun (WGS) entry which is preliminary data.</text>
</comment>
<feature type="chain" id="PRO_5045039401" evidence="2">
    <location>
        <begin position="29"/>
        <end position="147"/>
    </location>
</feature>
<feature type="compositionally biased region" description="Basic and acidic residues" evidence="1">
    <location>
        <begin position="124"/>
        <end position="133"/>
    </location>
</feature>
<evidence type="ECO:0000313" key="4">
    <source>
        <dbReference type="Proteomes" id="UP001062632"/>
    </source>
</evidence>
<dbReference type="EMBL" id="BAQC01000034">
    <property type="protein sequence ID" value="GBR53511.1"/>
    <property type="molecule type" value="Genomic_DNA"/>
</dbReference>
<organism evidence="3 4">
    <name type="scientific">Neokomagataea thailandica NBRC 106555</name>
    <dbReference type="NCBI Taxonomy" id="1223520"/>
    <lineage>
        <taxon>Bacteria</taxon>
        <taxon>Pseudomonadati</taxon>
        <taxon>Pseudomonadota</taxon>
        <taxon>Alphaproteobacteria</taxon>
        <taxon>Acetobacterales</taxon>
        <taxon>Acetobacteraceae</taxon>
        <taxon>Neokomagataea</taxon>
    </lineage>
</organism>
<feature type="region of interest" description="Disordered" evidence="1">
    <location>
        <begin position="121"/>
        <end position="147"/>
    </location>
</feature>
<dbReference type="Proteomes" id="UP001062632">
    <property type="component" value="Unassembled WGS sequence"/>
</dbReference>
<gene>
    <name evidence="3" type="ORF">AA106555_1325</name>
</gene>
<feature type="signal peptide" evidence="2">
    <location>
        <begin position="1"/>
        <end position="28"/>
    </location>
</feature>
<protein>
    <submittedName>
        <fullName evidence="3">Uncharacterized protein</fullName>
    </submittedName>
</protein>